<feature type="transmembrane region" description="Helical" evidence="2">
    <location>
        <begin position="51"/>
        <end position="72"/>
    </location>
</feature>
<reference evidence="5" key="1">
    <citation type="submission" date="2014-04" db="EMBL/GenBank/DDBJ databases">
        <title>Evolutionary Origins and Diversification of the Mycorrhizal Mutualists.</title>
        <authorList>
            <consortium name="DOE Joint Genome Institute"/>
            <consortium name="Mycorrhizal Genomics Consortium"/>
            <person name="Kohler A."/>
            <person name="Kuo A."/>
            <person name="Nagy L.G."/>
            <person name="Floudas D."/>
            <person name="Copeland A."/>
            <person name="Barry K.W."/>
            <person name="Cichocki N."/>
            <person name="Veneault-Fourrey C."/>
            <person name="LaButti K."/>
            <person name="Lindquist E.A."/>
            <person name="Lipzen A."/>
            <person name="Lundell T."/>
            <person name="Morin E."/>
            <person name="Murat C."/>
            <person name="Riley R."/>
            <person name="Ohm R."/>
            <person name="Sun H."/>
            <person name="Tunlid A."/>
            <person name="Henrissat B."/>
            <person name="Grigoriev I.V."/>
            <person name="Hibbett D.S."/>
            <person name="Martin F."/>
        </authorList>
    </citation>
    <scope>NUCLEOTIDE SEQUENCE [LARGE SCALE GENOMIC DNA]</scope>
    <source>
        <strain evidence="5">FD-334 SS-4</strain>
    </source>
</reference>
<evidence type="ECO:0000313" key="5">
    <source>
        <dbReference type="Proteomes" id="UP000054270"/>
    </source>
</evidence>
<dbReference type="Pfam" id="PF20152">
    <property type="entry name" value="DUF6534"/>
    <property type="match status" value="1"/>
</dbReference>
<feature type="transmembrane region" description="Helical" evidence="2">
    <location>
        <begin position="236"/>
        <end position="256"/>
    </location>
</feature>
<dbReference type="OMA" id="RINDKPQ"/>
<feature type="transmembrane region" description="Helical" evidence="2">
    <location>
        <begin position="207"/>
        <end position="230"/>
    </location>
</feature>
<dbReference type="AlphaFoldDB" id="A0A0D2Q104"/>
<feature type="region of interest" description="Disordered" evidence="1">
    <location>
        <begin position="272"/>
        <end position="386"/>
    </location>
</feature>
<evidence type="ECO:0000259" key="3">
    <source>
        <dbReference type="Pfam" id="PF20152"/>
    </source>
</evidence>
<dbReference type="Proteomes" id="UP000054270">
    <property type="component" value="Unassembled WGS sequence"/>
</dbReference>
<feature type="transmembrane region" description="Helical" evidence="2">
    <location>
        <begin position="165"/>
        <end position="186"/>
    </location>
</feature>
<keyword evidence="5" id="KW-1185">Reference proteome</keyword>
<evidence type="ECO:0000256" key="1">
    <source>
        <dbReference type="SAM" id="MobiDB-lite"/>
    </source>
</evidence>
<gene>
    <name evidence="4" type="ORF">HYPSUDRAFT_183125</name>
</gene>
<dbReference type="EMBL" id="KN817533">
    <property type="protein sequence ID" value="KJA25210.1"/>
    <property type="molecule type" value="Genomic_DNA"/>
</dbReference>
<dbReference type="PANTHER" id="PTHR40465:SF1">
    <property type="entry name" value="DUF6534 DOMAIN-CONTAINING PROTEIN"/>
    <property type="match status" value="1"/>
</dbReference>
<protein>
    <recommendedName>
        <fullName evidence="3">DUF6534 domain-containing protein</fullName>
    </recommendedName>
</protein>
<keyword evidence="2" id="KW-0812">Transmembrane</keyword>
<accession>A0A0D2Q104</accession>
<keyword evidence="2" id="KW-0472">Membrane</keyword>
<dbReference type="PANTHER" id="PTHR40465">
    <property type="entry name" value="CHROMOSOME 1, WHOLE GENOME SHOTGUN SEQUENCE"/>
    <property type="match status" value="1"/>
</dbReference>
<feature type="transmembrane region" description="Helical" evidence="2">
    <location>
        <begin position="92"/>
        <end position="112"/>
    </location>
</feature>
<proteinExistence type="predicted"/>
<feature type="transmembrane region" description="Helical" evidence="2">
    <location>
        <begin position="18"/>
        <end position="39"/>
    </location>
</feature>
<dbReference type="InterPro" id="IPR045339">
    <property type="entry name" value="DUF6534"/>
</dbReference>
<keyword evidence="2" id="KW-1133">Transmembrane helix</keyword>
<dbReference type="OrthoDB" id="2536347at2759"/>
<feature type="compositionally biased region" description="Basic and acidic residues" evidence="1">
    <location>
        <begin position="363"/>
        <end position="379"/>
    </location>
</feature>
<evidence type="ECO:0000313" key="4">
    <source>
        <dbReference type="EMBL" id="KJA25210.1"/>
    </source>
</evidence>
<evidence type="ECO:0000256" key="2">
    <source>
        <dbReference type="SAM" id="Phobius"/>
    </source>
</evidence>
<feature type="domain" description="DUF6534" evidence="3">
    <location>
        <begin position="171"/>
        <end position="260"/>
    </location>
</feature>
<organism evidence="4 5">
    <name type="scientific">Hypholoma sublateritium (strain FD-334 SS-4)</name>
    <dbReference type="NCBI Taxonomy" id="945553"/>
    <lineage>
        <taxon>Eukaryota</taxon>
        <taxon>Fungi</taxon>
        <taxon>Dikarya</taxon>
        <taxon>Basidiomycota</taxon>
        <taxon>Agaricomycotina</taxon>
        <taxon>Agaricomycetes</taxon>
        <taxon>Agaricomycetidae</taxon>
        <taxon>Agaricales</taxon>
        <taxon>Agaricineae</taxon>
        <taxon>Strophariaceae</taxon>
        <taxon>Hypholoma</taxon>
    </lineage>
</organism>
<name>A0A0D2Q104_HYPSF</name>
<sequence length="386" mass="41173">MSDPCDIPGIEAIAGPPLIGYLINWGLFGVISIQVYLYYLAFPTDILPLKCLVITIYAIEAAQTFMLTNTAFNMFAYGYGDLNALNTIGTTWISIAVFGAISACIVQTFYAWRLMMMSGRRRFFVVITSLAWISMGASLACGVLMQRAVYFSNLQNSNMPITAGIWMGSGAACNVLIAASMTYYLKKRVGNAKTTRIDIIAENFIRFTVESGSVTAAVSTVLLALGVTYLASRPRYYQALATTLVKLYATALMVLLNGRMKLGSAAHPATWTESEIDGDGDGAVERRGTGGQGVHDMSAETRSGGVRGMRDSDATAVEHASPPGVERAGEEEKGTAEAQVQSAAVSPGGARAGDSGDLVQSHPPEESASERSRGEEVSRPDSPILP</sequence>
<feature type="transmembrane region" description="Helical" evidence="2">
    <location>
        <begin position="124"/>
        <end position="145"/>
    </location>
</feature>